<dbReference type="EMBL" id="UYSU01032466">
    <property type="protein sequence ID" value="VDL89603.1"/>
    <property type="molecule type" value="Genomic_DNA"/>
</dbReference>
<proteinExistence type="predicted"/>
<dbReference type="Pfam" id="PF00078">
    <property type="entry name" value="RVT_1"/>
    <property type="match status" value="1"/>
</dbReference>
<accession>A0A183SG70</accession>
<evidence type="ECO:0000259" key="1">
    <source>
        <dbReference type="Pfam" id="PF00078"/>
    </source>
</evidence>
<sequence>MIMLLDFSNQITEKLEDLHAPDDNATVARWCQLRKVIQSTALDVLRRARRQHQDCFDDNDADISNLLTKKNGLRKAYMDLRIDATKATFFRCRRLVRQRLWEMKDALMIQKAEEIQEPSTAHVSSGPHRCSALTDKFQILKRWAEHFRSILICSSAISDAAMDRLPQMDTNNDLDLPPSLLETIRAVQQISSGKAPGSDAISPEVYKHGGPRLMAELTKLFQEMWCHGQVPQDFKDATIVHLYKRKGNRQLIDNHRGISLLNITGKVFVRILLNRLNGHLEQVLLPESQCDFRRHRETTFMDITKAFDTVNHDGLWKSCRNFAVLSGSRTWCVSFMTG</sequence>
<dbReference type="InterPro" id="IPR000477">
    <property type="entry name" value="RT_dom"/>
</dbReference>
<dbReference type="WBParaSite" id="SSLN_0000331801-mRNA-1">
    <property type="protein sequence ID" value="SSLN_0000331801-mRNA-1"/>
    <property type="gene ID" value="SSLN_0000331801"/>
</dbReference>
<evidence type="ECO:0000313" key="4">
    <source>
        <dbReference type="WBParaSite" id="SSLN_0000331801-mRNA-1"/>
    </source>
</evidence>
<gene>
    <name evidence="2" type="ORF">SSLN_LOCUS3218</name>
</gene>
<dbReference type="OrthoDB" id="10065625at2759"/>
<reference evidence="4" key="1">
    <citation type="submission" date="2016-06" db="UniProtKB">
        <authorList>
            <consortium name="WormBaseParasite"/>
        </authorList>
    </citation>
    <scope>IDENTIFICATION</scope>
</reference>
<dbReference type="PANTHER" id="PTHR19446">
    <property type="entry name" value="REVERSE TRANSCRIPTASES"/>
    <property type="match status" value="1"/>
</dbReference>
<keyword evidence="3" id="KW-1185">Reference proteome</keyword>
<evidence type="ECO:0000313" key="2">
    <source>
        <dbReference type="EMBL" id="VDL89603.1"/>
    </source>
</evidence>
<dbReference type="AlphaFoldDB" id="A0A183SG70"/>
<protein>
    <submittedName>
        <fullName evidence="4">Reverse transcriptase domain-containing protein</fullName>
    </submittedName>
</protein>
<reference evidence="2 3" key="2">
    <citation type="submission" date="2018-11" db="EMBL/GenBank/DDBJ databases">
        <authorList>
            <consortium name="Pathogen Informatics"/>
        </authorList>
    </citation>
    <scope>NUCLEOTIDE SEQUENCE [LARGE SCALE GENOMIC DNA]</scope>
    <source>
        <strain evidence="2 3">NST_G2</strain>
    </source>
</reference>
<organism evidence="4">
    <name type="scientific">Schistocephalus solidus</name>
    <name type="common">Tapeworm</name>
    <dbReference type="NCBI Taxonomy" id="70667"/>
    <lineage>
        <taxon>Eukaryota</taxon>
        <taxon>Metazoa</taxon>
        <taxon>Spiralia</taxon>
        <taxon>Lophotrochozoa</taxon>
        <taxon>Platyhelminthes</taxon>
        <taxon>Cestoda</taxon>
        <taxon>Eucestoda</taxon>
        <taxon>Diphyllobothriidea</taxon>
        <taxon>Diphyllobothriidae</taxon>
        <taxon>Schistocephalus</taxon>
    </lineage>
</organism>
<name>A0A183SG70_SCHSO</name>
<dbReference type="Proteomes" id="UP000275846">
    <property type="component" value="Unassembled WGS sequence"/>
</dbReference>
<feature type="domain" description="Reverse transcriptase" evidence="1">
    <location>
        <begin position="248"/>
        <end position="333"/>
    </location>
</feature>
<evidence type="ECO:0000313" key="3">
    <source>
        <dbReference type="Proteomes" id="UP000275846"/>
    </source>
</evidence>